<dbReference type="PANTHER" id="PTHR38452">
    <property type="entry name" value="UPF0756 MEMBRANE PROTEIN YEAL"/>
    <property type="match status" value="1"/>
</dbReference>
<keyword evidence="3 5" id="KW-1133">Transmembrane helix</keyword>
<dbReference type="EMBL" id="QGLM01000007">
    <property type="protein sequence ID" value="PXY96090.1"/>
    <property type="molecule type" value="Genomic_DNA"/>
</dbReference>
<dbReference type="Pfam" id="PF04284">
    <property type="entry name" value="DUF441"/>
    <property type="match status" value="1"/>
</dbReference>
<keyword evidence="4 5" id="KW-0472">Membrane</keyword>
<comment type="similarity">
    <text evidence="5">Belongs to the UPF0756 family.</text>
</comment>
<feature type="transmembrane region" description="Helical" evidence="5">
    <location>
        <begin position="49"/>
        <end position="71"/>
    </location>
</feature>
<evidence type="ECO:0000256" key="2">
    <source>
        <dbReference type="ARBA" id="ARBA00022692"/>
    </source>
</evidence>
<keyword evidence="8" id="KW-1185">Reference proteome</keyword>
<evidence type="ECO:0000256" key="4">
    <source>
        <dbReference type="ARBA" id="ARBA00023136"/>
    </source>
</evidence>
<dbReference type="HOGENOM" id="CLU_125889_0_0_6"/>
<dbReference type="Proteomes" id="UP000030901">
    <property type="component" value="Chromosome"/>
</dbReference>
<comment type="subcellular location">
    <subcellularLocation>
        <location evidence="5">Cell membrane</location>
        <topology evidence="5">Multi-pass membrane protein</topology>
    </subcellularLocation>
</comment>
<evidence type="ECO:0000313" key="8">
    <source>
        <dbReference type="Proteomes" id="UP000030901"/>
    </source>
</evidence>
<evidence type="ECO:0000313" key="7">
    <source>
        <dbReference type="EMBL" id="PXY96090.1"/>
    </source>
</evidence>
<dbReference type="AlphaFoldDB" id="A0A0A7RZD1"/>
<reference evidence="6 8" key="1">
    <citation type="journal article" date="2014" name="Appl. Environ. Microbiol.">
        <title>Gut symbionts from distinct hosts exhibit genotoxic activity via divergent colibactin biosynthetic pathways.</title>
        <authorList>
            <person name="Engel P."/>
            <person name="Vizcaino M.I."/>
            <person name="Crawford J.M."/>
        </authorList>
    </citation>
    <scope>NUCLEOTIDE SEQUENCE [LARGE SCALE GENOMIC DNA]</scope>
    <source>
        <strain evidence="6 8">PEB0191</strain>
    </source>
</reference>
<evidence type="ECO:0000256" key="3">
    <source>
        <dbReference type="ARBA" id="ARBA00022989"/>
    </source>
</evidence>
<dbReference type="STRING" id="1267021.FPB0191_00854"/>
<gene>
    <name evidence="7" type="ORF">DKK76_04150</name>
    <name evidence="6" type="ORF">FPB0191_00854</name>
</gene>
<dbReference type="EMBL" id="CP009056">
    <property type="protein sequence ID" value="AJA44680.1"/>
    <property type="molecule type" value="Genomic_DNA"/>
</dbReference>
<evidence type="ECO:0000313" key="9">
    <source>
        <dbReference type="Proteomes" id="UP000247838"/>
    </source>
</evidence>
<dbReference type="Proteomes" id="UP000247838">
    <property type="component" value="Unassembled WGS sequence"/>
</dbReference>
<proteinExistence type="inferred from homology"/>
<dbReference type="PANTHER" id="PTHR38452:SF1">
    <property type="entry name" value="UPF0756 MEMBRANE PROTEIN YEAL"/>
    <property type="match status" value="1"/>
</dbReference>
<dbReference type="InterPro" id="IPR007382">
    <property type="entry name" value="UPF0756_TM"/>
</dbReference>
<name>A0A0A7RZD1_FRIPE</name>
<feature type="transmembrane region" description="Helical" evidence="5">
    <location>
        <begin position="83"/>
        <end position="103"/>
    </location>
</feature>
<feature type="transmembrane region" description="Helical" evidence="5">
    <location>
        <begin position="115"/>
        <end position="148"/>
    </location>
</feature>
<evidence type="ECO:0000256" key="1">
    <source>
        <dbReference type="ARBA" id="ARBA00022475"/>
    </source>
</evidence>
<organism evidence="6 8">
    <name type="scientific">Frischella perrara</name>
    <dbReference type="NCBI Taxonomy" id="1267021"/>
    <lineage>
        <taxon>Bacteria</taxon>
        <taxon>Pseudomonadati</taxon>
        <taxon>Pseudomonadota</taxon>
        <taxon>Gammaproteobacteria</taxon>
        <taxon>Orbales</taxon>
        <taxon>Orbaceae</taxon>
        <taxon>Frischella</taxon>
    </lineage>
</organism>
<evidence type="ECO:0000256" key="5">
    <source>
        <dbReference type="HAMAP-Rule" id="MF_01874"/>
    </source>
</evidence>
<evidence type="ECO:0000313" key="6">
    <source>
        <dbReference type="EMBL" id="AJA44680.1"/>
    </source>
</evidence>
<dbReference type="GO" id="GO:0005886">
    <property type="term" value="C:plasma membrane"/>
    <property type="evidence" value="ECO:0007669"/>
    <property type="project" value="UniProtKB-SubCell"/>
</dbReference>
<sequence length="151" mass="16120">MIAQFDITFFILLLLAGLCYVTHNNTVTFAVLLLLLFKLTPLSAYFPFLNQYGLTIGIVLLTAAMMVPLADGSLGIKDIFKSFMTWQSLLAIAVGILVSWLGSRGIMLMKINPTIVNGLIVGTLIGVAFFKGVPVGPLIAAGVLSLMLGKG</sequence>
<keyword evidence="1 5" id="KW-1003">Cell membrane</keyword>
<accession>A0A0A7RZD1</accession>
<feature type="transmembrane region" description="Helical" evidence="5">
    <location>
        <begin position="7"/>
        <end position="37"/>
    </location>
</feature>
<dbReference type="KEGG" id="fpp:FPB0191_00854"/>
<dbReference type="HAMAP" id="MF_01874">
    <property type="entry name" value="UPF0756"/>
    <property type="match status" value="1"/>
</dbReference>
<keyword evidence="2 5" id="KW-0812">Transmembrane</keyword>
<reference evidence="7 9" key="2">
    <citation type="submission" date="2018-05" db="EMBL/GenBank/DDBJ databases">
        <title>Reference genomes for bee gut microbiota database.</title>
        <authorList>
            <person name="Ellegaard K.M."/>
        </authorList>
    </citation>
    <scope>NUCLEOTIDE SEQUENCE [LARGE SCALE GENOMIC DNA]</scope>
    <source>
        <strain evidence="7 9">ESL0167</strain>
    </source>
</reference>
<protein>
    <recommendedName>
        <fullName evidence="5">UPF0756 membrane protein DKK76_04150</fullName>
    </recommendedName>
</protein>